<accession>A0A9P7KNA4</accession>
<feature type="compositionally biased region" description="Polar residues" evidence="1">
    <location>
        <begin position="88"/>
        <end position="98"/>
    </location>
</feature>
<reference evidence="2" key="1">
    <citation type="submission" date="2021-02" db="EMBL/GenBank/DDBJ databases">
        <authorList>
            <person name="Nieuwenhuis M."/>
            <person name="Van De Peppel L.J.J."/>
        </authorList>
    </citation>
    <scope>NUCLEOTIDE SEQUENCE</scope>
    <source>
        <strain evidence="2">D49</strain>
    </source>
</reference>
<comment type="caution">
    <text evidence="2">The sequence shown here is derived from an EMBL/GenBank/DDBJ whole genome shotgun (WGS) entry which is preliminary data.</text>
</comment>
<dbReference type="Proteomes" id="UP000717328">
    <property type="component" value="Unassembled WGS sequence"/>
</dbReference>
<feature type="region of interest" description="Disordered" evidence="1">
    <location>
        <begin position="84"/>
        <end position="120"/>
    </location>
</feature>
<name>A0A9P7KNA4_9AGAR</name>
<dbReference type="AlphaFoldDB" id="A0A9P7KNA4"/>
<reference evidence="2" key="2">
    <citation type="submission" date="2021-10" db="EMBL/GenBank/DDBJ databases">
        <title>Phylogenomics reveals ancestral predisposition of the termite-cultivated fungus Termitomyces towards a domesticated lifestyle.</title>
        <authorList>
            <person name="Auxier B."/>
            <person name="Grum-Grzhimaylo A."/>
            <person name="Cardenas M.E."/>
            <person name="Lodge J.D."/>
            <person name="Laessoe T."/>
            <person name="Pedersen O."/>
            <person name="Smith M.E."/>
            <person name="Kuyper T.W."/>
            <person name="Franco-Molano E.A."/>
            <person name="Baroni T.J."/>
            <person name="Aanen D.K."/>
        </authorList>
    </citation>
    <scope>NUCLEOTIDE SEQUENCE</scope>
    <source>
        <strain evidence="2">D49</strain>
    </source>
</reference>
<protein>
    <submittedName>
        <fullName evidence="2">Uncharacterized protein</fullName>
    </submittedName>
</protein>
<dbReference type="EMBL" id="JABCKI010000058">
    <property type="protein sequence ID" value="KAG5653356.1"/>
    <property type="molecule type" value="Genomic_DNA"/>
</dbReference>
<evidence type="ECO:0000256" key="1">
    <source>
        <dbReference type="SAM" id="MobiDB-lite"/>
    </source>
</evidence>
<keyword evidence="3" id="KW-1185">Reference proteome</keyword>
<organism evidence="2 3">
    <name type="scientific">Sphagnurus paluster</name>
    <dbReference type="NCBI Taxonomy" id="117069"/>
    <lineage>
        <taxon>Eukaryota</taxon>
        <taxon>Fungi</taxon>
        <taxon>Dikarya</taxon>
        <taxon>Basidiomycota</taxon>
        <taxon>Agaricomycotina</taxon>
        <taxon>Agaricomycetes</taxon>
        <taxon>Agaricomycetidae</taxon>
        <taxon>Agaricales</taxon>
        <taxon>Tricholomatineae</taxon>
        <taxon>Lyophyllaceae</taxon>
        <taxon>Sphagnurus</taxon>
    </lineage>
</organism>
<dbReference type="OrthoDB" id="2963517at2759"/>
<sequence>CLEALSDLTVLILMPTNYDPAITQNAPLQLLAQVAVDVLGPSVSQGLGSLSSADHITQIISPSHHTLHFPVHIDCTSSTVPKPLRDFSASNSPQSFKSSGRKKHQTEANGPTRKSARTQFKARADIKVRRRECLIRALKICTLDNSPVNDQQYAVLRTVYDEITMYPSEAWMVLIALVIYR</sequence>
<proteinExistence type="predicted"/>
<gene>
    <name evidence="2" type="ORF">H0H81_000978</name>
</gene>
<evidence type="ECO:0000313" key="2">
    <source>
        <dbReference type="EMBL" id="KAG5653356.1"/>
    </source>
</evidence>
<feature type="non-terminal residue" evidence="2">
    <location>
        <position position="1"/>
    </location>
</feature>
<evidence type="ECO:0000313" key="3">
    <source>
        <dbReference type="Proteomes" id="UP000717328"/>
    </source>
</evidence>